<organism evidence="1 2">
    <name type="scientific">Dreissena polymorpha</name>
    <name type="common">Zebra mussel</name>
    <name type="synonym">Mytilus polymorpha</name>
    <dbReference type="NCBI Taxonomy" id="45954"/>
    <lineage>
        <taxon>Eukaryota</taxon>
        <taxon>Metazoa</taxon>
        <taxon>Spiralia</taxon>
        <taxon>Lophotrochozoa</taxon>
        <taxon>Mollusca</taxon>
        <taxon>Bivalvia</taxon>
        <taxon>Autobranchia</taxon>
        <taxon>Heteroconchia</taxon>
        <taxon>Euheterodonta</taxon>
        <taxon>Imparidentia</taxon>
        <taxon>Neoheterodontei</taxon>
        <taxon>Myida</taxon>
        <taxon>Dreissenoidea</taxon>
        <taxon>Dreissenidae</taxon>
        <taxon>Dreissena</taxon>
    </lineage>
</organism>
<keyword evidence="2" id="KW-1185">Reference proteome</keyword>
<evidence type="ECO:0000313" key="1">
    <source>
        <dbReference type="EMBL" id="KAH3815707.1"/>
    </source>
</evidence>
<evidence type="ECO:0000313" key="2">
    <source>
        <dbReference type="Proteomes" id="UP000828390"/>
    </source>
</evidence>
<proteinExistence type="predicted"/>
<accession>A0A9D4JQ11</accession>
<name>A0A9D4JQ11_DREPO</name>
<gene>
    <name evidence="1" type="ORF">DPMN_144238</name>
</gene>
<dbReference type="Proteomes" id="UP000828390">
    <property type="component" value="Unassembled WGS sequence"/>
</dbReference>
<dbReference type="EMBL" id="JAIWYP010000006">
    <property type="protein sequence ID" value="KAH3815707.1"/>
    <property type="molecule type" value="Genomic_DNA"/>
</dbReference>
<protein>
    <submittedName>
        <fullName evidence="1">Uncharacterized protein</fullName>
    </submittedName>
</protein>
<comment type="caution">
    <text evidence="1">The sequence shown here is derived from an EMBL/GenBank/DDBJ whole genome shotgun (WGS) entry which is preliminary data.</text>
</comment>
<reference evidence="1" key="2">
    <citation type="submission" date="2020-11" db="EMBL/GenBank/DDBJ databases">
        <authorList>
            <person name="McCartney M.A."/>
            <person name="Auch B."/>
            <person name="Kono T."/>
            <person name="Mallez S."/>
            <person name="Becker A."/>
            <person name="Gohl D.M."/>
            <person name="Silverstein K.A.T."/>
            <person name="Koren S."/>
            <person name="Bechman K.B."/>
            <person name="Herman A."/>
            <person name="Abrahante J.E."/>
            <person name="Garbe J."/>
        </authorList>
    </citation>
    <scope>NUCLEOTIDE SEQUENCE</scope>
    <source>
        <strain evidence="1">Duluth1</strain>
        <tissue evidence="1">Whole animal</tissue>
    </source>
</reference>
<dbReference type="AlphaFoldDB" id="A0A9D4JQ11"/>
<sequence length="148" mass="17447">MHPLPLCLGIWAGNNPELTNGWLQWHRLMNMDYARKIVPCFGLYSKPIMLRERHMHNWQTNILTKFHENWTINKTSIIKTCRSLVAVLETNRNNVLKLLSRRNVLFRKNVLTKFRGDRPIRVTLCVNKVNVDGARRNARRTTDKRGSQ</sequence>
<reference evidence="1" key="1">
    <citation type="journal article" date="2019" name="bioRxiv">
        <title>The Genome of the Zebra Mussel, Dreissena polymorpha: A Resource for Invasive Species Research.</title>
        <authorList>
            <person name="McCartney M.A."/>
            <person name="Auch B."/>
            <person name="Kono T."/>
            <person name="Mallez S."/>
            <person name="Zhang Y."/>
            <person name="Obille A."/>
            <person name="Becker A."/>
            <person name="Abrahante J.E."/>
            <person name="Garbe J."/>
            <person name="Badalamenti J.P."/>
            <person name="Herman A."/>
            <person name="Mangelson H."/>
            <person name="Liachko I."/>
            <person name="Sullivan S."/>
            <person name="Sone E.D."/>
            <person name="Koren S."/>
            <person name="Silverstein K.A.T."/>
            <person name="Beckman K.B."/>
            <person name="Gohl D.M."/>
        </authorList>
    </citation>
    <scope>NUCLEOTIDE SEQUENCE</scope>
    <source>
        <strain evidence="1">Duluth1</strain>
        <tissue evidence="1">Whole animal</tissue>
    </source>
</reference>